<dbReference type="InterPro" id="IPR001387">
    <property type="entry name" value="Cro/C1-type_HTH"/>
</dbReference>
<dbReference type="InterPro" id="IPR010982">
    <property type="entry name" value="Lambda_DNA-bd_dom_sf"/>
</dbReference>
<reference evidence="2 3" key="1">
    <citation type="submission" date="2018-06" db="EMBL/GenBank/DDBJ databases">
        <title>Actinomadura craniellae sp. nov. isolated from marine sponge Craniella sp.</title>
        <authorList>
            <person name="Li L."/>
            <person name="Xu Q.H."/>
            <person name="Lin H.W."/>
            <person name="Lu Y.H."/>
        </authorList>
    </citation>
    <scope>NUCLEOTIDE SEQUENCE [LARGE SCALE GENOMIC DNA]</scope>
    <source>
        <strain evidence="2 3">LHW63021</strain>
    </source>
</reference>
<feature type="domain" description="HTH cro/C1-type" evidence="1">
    <location>
        <begin position="68"/>
        <end position="111"/>
    </location>
</feature>
<comment type="caution">
    <text evidence="2">The sequence shown here is derived from an EMBL/GenBank/DDBJ whole genome shotgun (WGS) entry which is preliminary data.</text>
</comment>
<dbReference type="AlphaFoldDB" id="A0A365H8V9"/>
<keyword evidence="3" id="KW-1185">Reference proteome</keyword>
<organism evidence="2 3">
    <name type="scientific">Actinomadura craniellae</name>
    <dbReference type="NCBI Taxonomy" id="2231787"/>
    <lineage>
        <taxon>Bacteria</taxon>
        <taxon>Bacillati</taxon>
        <taxon>Actinomycetota</taxon>
        <taxon>Actinomycetes</taxon>
        <taxon>Streptosporangiales</taxon>
        <taxon>Thermomonosporaceae</taxon>
        <taxon>Actinomadura</taxon>
    </lineage>
</organism>
<dbReference type="Pfam" id="PF19054">
    <property type="entry name" value="DUF5753"/>
    <property type="match status" value="1"/>
</dbReference>
<dbReference type="EMBL" id="QLYX01000003">
    <property type="protein sequence ID" value="RAY15535.1"/>
    <property type="molecule type" value="Genomic_DNA"/>
</dbReference>
<dbReference type="SMART" id="SM00530">
    <property type="entry name" value="HTH_XRE"/>
    <property type="match status" value="1"/>
</dbReference>
<evidence type="ECO:0000313" key="3">
    <source>
        <dbReference type="Proteomes" id="UP000251891"/>
    </source>
</evidence>
<evidence type="ECO:0000313" key="2">
    <source>
        <dbReference type="EMBL" id="RAY15535.1"/>
    </source>
</evidence>
<dbReference type="GO" id="GO:0003677">
    <property type="term" value="F:DNA binding"/>
    <property type="evidence" value="ECO:0007669"/>
    <property type="project" value="InterPro"/>
</dbReference>
<dbReference type="Pfam" id="PF13560">
    <property type="entry name" value="HTH_31"/>
    <property type="match status" value="1"/>
</dbReference>
<name>A0A365H8V9_9ACTN</name>
<protein>
    <recommendedName>
        <fullName evidence="1">HTH cro/C1-type domain-containing protein</fullName>
    </recommendedName>
</protein>
<dbReference type="CDD" id="cd00093">
    <property type="entry name" value="HTH_XRE"/>
    <property type="match status" value="1"/>
</dbReference>
<sequence>MFIAYHPRHFPHSWDKAGRRELASPCSWEHPEDSGRAEGLMSERGLMKNARPSPDPRSSIWAWIAYELRFCRVQRGLSGQDLAKILNCGRSSISRLETGESQLDDKQAALLDKIWSTGGRFSLLLWYARLGHTPDWLNQYIGLEDRASMIKIWQMNFVPGLLQTPEYARTTFMAGDVKDVEAALEARMTRQEILNREDPPLLWVLLFEGLLDIPVGGPEIMRAQLAHLLEMSERRNVSIRVVPKTAPAHPGLDGAFMLLSVDNTEVAYVEAPEGGRLVVSAEDVRSFVIRYDRTGQEALPAGPSQDLIRKTMEAM</sequence>
<proteinExistence type="predicted"/>
<dbReference type="SUPFAM" id="SSF47413">
    <property type="entry name" value="lambda repressor-like DNA-binding domains"/>
    <property type="match status" value="1"/>
</dbReference>
<dbReference type="InterPro" id="IPR043917">
    <property type="entry name" value="DUF5753"/>
</dbReference>
<accession>A0A365H8V9</accession>
<dbReference type="PROSITE" id="PS50943">
    <property type="entry name" value="HTH_CROC1"/>
    <property type="match status" value="1"/>
</dbReference>
<gene>
    <name evidence="2" type="ORF">DPM19_06970</name>
</gene>
<dbReference type="Proteomes" id="UP000251891">
    <property type="component" value="Unassembled WGS sequence"/>
</dbReference>
<dbReference type="Gene3D" id="1.10.260.40">
    <property type="entry name" value="lambda repressor-like DNA-binding domains"/>
    <property type="match status" value="1"/>
</dbReference>
<evidence type="ECO:0000259" key="1">
    <source>
        <dbReference type="PROSITE" id="PS50943"/>
    </source>
</evidence>